<dbReference type="GO" id="GO:0006281">
    <property type="term" value="P:DNA repair"/>
    <property type="evidence" value="ECO:0007669"/>
    <property type="project" value="InterPro"/>
</dbReference>
<evidence type="ECO:0000313" key="1">
    <source>
        <dbReference type="EMBL" id="CAB5238231.1"/>
    </source>
</evidence>
<dbReference type="InterPro" id="IPR008822">
    <property type="entry name" value="Endonuclease_RusA-like"/>
</dbReference>
<protein>
    <submittedName>
        <fullName evidence="1">Rus Holliday junction resolvase</fullName>
    </submittedName>
</protein>
<dbReference type="InterPro" id="IPR036614">
    <property type="entry name" value="RusA-like_sf"/>
</dbReference>
<name>A0A6J7XNC4_9CAUD</name>
<dbReference type="SUPFAM" id="SSF103084">
    <property type="entry name" value="Holliday junction resolvase RusA"/>
    <property type="match status" value="1"/>
</dbReference>
<gene>
    <name evidence="1" type="ORF">UFOVP144_28</name>
</gene>
<proteinExistence type="predicted"/>
<dbReference type="EMBL" id="LR798451">
    <property type="protein sequence ID" value="CAB5238231.1"/>
    <property type="molecule type" value="Genomic_DNA"/>
</dbReference>
<sequence length="147" mass="16655">MALLHLPIEPPPTHQAALRILKTRDGRQFIGKMAKSSAKKWSNTAVLLMKSEFNKQRWKPLDAPCQVGIILVYPHTKESKRLQEKTGKQLIIKSTRPDVDNVVKSILDCLVDSQWLTDDGLIVELIIKKFHGTTPSVIVDIDVYNDE</sequence>
<accession>A0A6J7XNC4</accession>
<dbReference type="Pfam" id="PF05866">
    <property type="entry name" value="RusA"/>
    <property type="match status" value="1"/>
</dbReference>
<dbReference type="Gene3D" id="3.30.1330.70">
    <property type="entry name" value="Holliday junction resolvase RusA"/>
    <property type="match status" value="1"/>
</dbReference>
<dbReference type="GO" id="GO:0006310">
    <property type="term" value="P:DNA recombination"/>
    <property type="evidence" value="ECO:0007669"/>
    <property type="project" value="InterPro"/>
</dbReference>
<dbReference type="GO" id="GO:0000287">
    <property type="term" value="F:magnesium ion binding"/>
    <property type="evidence" value="ECO:0007669"/>
    <property type="project" value="InterPro"/>
</dbReference>
<organism evidence="1">
    <name type="scientific">uncultured Caudovirales phage</name>
    <dbReference type="NCBI Taxonomy" id="2100421"/>
    <lineage>
        <taxon>Viruses</taxon>
        <taxon>Duplodnaviria</taxon>
        <taxon>Heunggongvirae</taxon>
        <taxon>Uroviricota</taxon>
        <taxon>Caudoviricetes</taxon>
        <taxon>Peduoviridae</taxon>
        <taxon>Maltschvirus</taxon>
        <taxon>Maltschvirus maltsch</taxon>
    </lineage>
</organism>
<reference evidence="1" key="1">
    <citation type="submission" date="2020-05" db="EMBL/GenBank/DDBJ databases">
        <authorList>
            <person name="Chiriac C."/>
            <person name="Salcher M."/>
            <person name="Ghai R."/>
            <person name="Kavagutti S V."/>
        </authorList>
    </citation>
    <scope>NUCLEOTIDE SEQUENCE</scope>
</reference>